<evidence type="ECO:0008006" key="3">
    <source>
        <dbReference type="Google" id="ProtNLM"/>
    </source>
</evidence>
<gene>
    <name evidence="1" type="ORF">RF11_08561</name>
</gene>
<protein>
    <recommendedName>
        <fullName evidence="3">MULE transposase domain-containing protein</fullName>
    </recommendedName>
</protein>
<dbReference type="OrthoDB" id="10051448at2759"/>
<comment type="caution">
    <text evidence="1">The sequence shown here is derived from an EMBL/GenBank/DDBJ whole genome shotgun (WGS) entry which is preliminary data.</text>
</comment>
<name>A0A0C2MBE7_THEKT</name>
<sequence length="105" mass="12155">MQLEFSKLLQFNPESILTDFESTVINALQFSGCFYHFSQCIYRQVQEMGLQTDYKEEEFSFFVRMLAAIAFAHVSDGVDEVDILIDAGYPVHAESIVDYFEDNFI</sequence>
<evidence type="ECO:0000313" key="2">
    <source>
        <dbReference type="Proteomes" id="UP000031668"/>
    </source>
</evidence>
<dbReference type="EMBL" id="JWZT01005293">
    <property type="protein sequence ID" value="KII61649.1"/>
    <property type="molecule type" value="Genomic_DNA"/>
</dbReference>
<dbReference type="Proteomes" id="UP000031668">
    <property type="component" value="Unassembled WGS sequence"/>
</dbReference>
<accession>A0A0C2MBE7</accession>
<organism evidence="1 2">
    <name type="scientific">Thelohanellus kitauei</name>
    <name type="common">Myxosporean</name>
    <dbReference type="NCBI Taxonomy" id="669202"/>
    <lineage>
        <taxon>Eukaryota</taxon>
        <taxon>Metazoa</taxon>
        <taxon>Cnidaria</taxon>
        <taxon>Myxozoa</taxon>
        <taxon>Myxosporea</taxon>
        <taxon>Bivalvulida</taxon>
        <taxon>Platysporina</taxon>
        <taxon>Myxobolidae</taxon>
        <taxon>Thelohanellus</taxon>
    </lineage>
</organism>
<reference evidence="1 2" key="1">
    <citation type="journal article" date="2014" name="Genome Biol. Evol.">
        <title>The genome of the myxosporean Thelohanellus kitauei shows adaptations to nutrient acquisition within its fish host.</title>
        <authorList>
            <person name="Yang Y."/>
            <person name="Xiong J."/>
            <person name="Zhou Z."/>
            <person name="Huo F."/>
            <person name="Miao W."/>
            <person name="Ran C."/>
            <person name="Liu Y."/>
            <person name="Zhang J."/>
            <person name="Feng J."/>
            <person name="Wang M."/>
            <person name="Wang M."/>
            <person name="Wang L."/>
            <person name="Yao B."/>
        </authorList>
    </citation>
    <scope>NUCLEOTIDE SEQUENCE [LARGE SCALE GENOMIC DNA]</scope>
    <source>
        <strain evidence="1">Wuqing</strain>
    </source>
</reference>
<dbReference type="AlphaFoldDB" id="A0A0C2MBE7"/>
<proteinExistence type="predicted"/>
<evidence type="ECO:0000313" key="1">
    <source>
        <dbReference type="EMBL" id="KII61649.1"/>
    </source>
</evidence>
<keyword evidence="2" id="KW-1185">Reference proteome</keyword>
<dbReference type="OMA" id="YPVHAES"/>